<keyword evidence="2" id="KW-1185">Reference proteome</keyword>
<dbReference type="AlphaFoldDB" id="A0A0J6TGX1"/>
<sequence>MHALAQRLGADRFDRGEAVAEHGGEDLDHLAVAVGAAGELAADPFEGGGQDPVLERCAVAQRAGLAGEHGDVMPGVEHRLAAAEGPRVLGDDAPVLADLDALGIGAHLDRATDGRGHDRVLLLSKRTRQVEDTAAGTAWKPSKRPA</sequence>
<accession>A0A0J6TGX1</accession>
<evidence type="ECO:0000313" key="1">
    <source>
        <dbReference type="EMBL" id="KMO44973.1"/>
    </source>
</evidence>
<name>A0A0J6TGX1_9HYPH</name>
<evidence type="ECO:0000313" key="2">
    <source>
        <dbReference type="Proteomes" id="UP000036449"/>
    </source>
</evidence>
<proteinExistence type="predicted"/>
<dbReference type="EMBL" id="LABZ01000003">
    <property type="protein sequence ID" value="KMO44973.1"/>
    <property type="molecule type" value="Genomic_DNA"/>
</dbReference>
<protein>
    <submittedName>
        <fullName evidence="1">Uncharacterized protein</fullName>
    </submittedName>
</protein>
<reference evidence="1 2" key="1">
    <citation type="submission" date="2015-03" db="EMBL/GenBank/DDBJ databases">
        <title>Genome sequencing of Methylobacterium tarhaniae DSM 25844.</title>
        <authorList>
            <person name="Chaudhry V."/>
            <person name="Patil P.B."/>
        </authorList>
    </citation>
    <scope>NUCLEOTIDE SEQUENCE [LARGE SCALE GENOMIC DNA]</scope>
    <source>
        <strain evidence="1 2">DSM 25844</strain>
    </source>
</reference>
<organism evidence="1 2">
    <name type="scientific">Methylobacterium tarhaniae</name>
    <dbReference type="NCBI Taxonomy" id="1187852"/>
    <lineage>
        <taxon>Bacteria</taxon>
        <taxon>Pseudomonadati</taxon>
        <taxon>Pseudomonadota</taxon>
        <taxon>Alphaproteobacteria</taxon>
        <taxon>Hyphomicrobiales</taxon>
        <taxon>Methylobacteriaceae</taxon>
        <taxon>Methylobacterium</taxon>
    </lineage>
</organism>
<gene>
    <name evidence="1" type="ORF">VQ03_00360</name>
</gene>
<dbReference type="Proteomes" id="UP000036449">
    <property type="component" value="Unassembled WGS sequence"/>
</dbReference>
<comment type="caution">
    <text evidence="1">The sequence shown here is derived from an EMBL/GenBank/DDBJ whole genome shotgun (WGS) entry which is preliminary data.</text>
</comment>